<dbReference type="InterPro" id="IPR050527">
    <property type="entry name" value="Snail/Krueppel_Znf"/>
</dbReference>
<accession>A0A6J1SKX7</accession>
<evidence type="ECO:0000256" key="2">
    <source>
        <dbReference type="ARBA" id="ARBA00022737"/>
    </source>
</evidence>
<dbReference type="SUPFAM" id="SSF57667">
    <property type="entry name" value="beta-beta-alpha zinc fingers"/>
    <property type="match status" value="1"/>
</dbReference>
<dbReference type="RefSeq" id="XP_026279191.1">
    <property type="nucleotide sequence ID" value="XM_026423406.2"/>
</dbReference>
<dbReference type="GO" id="GO:0000978">
    <property type="term" value="F:RNA polymerase II cis-regulatory region sequence-specific DNA binding"/>
    <property type="evidence" value="ECO:0007669"/>
    <property type="project" value="TreeGrafter"/>
</dbReference>
<protein>
    <submittedName>
        <fullName evidence="10">Chorion transcription factor Cf2-like</fullName>
    </submittedName>
</protein>
<dbReference type="Proteomes" id="UP000504606">
    <property type="component" value="Unplaced"/>
</dbReference>
<keyword evidence="1" id="KW-0479">Metal-binding</keyword>
<keyword evidence="5" id="KW-0539">Nucleus</keyword>
<comment type="similarity">
    <text evidence="6">Belongs to the snail C2H2-type zinc-finger protein family.</text>
</comment>
<dbReference type="FunFam" id="3.30.160.60:FF:000110">
    <property type="entry name" value="Zinc finger protein-like"/>
    <property type="match status" value="1"/>
</dbReference>
<organism evidence="9 10">
    <name type="scientific">Frankliniella occidentalis</name>
    <name type="common">Western flower thrips</name>
    <name type="synonym">Euthrips occidentalis</name>
    <dbReference type="NCBI Taxonomy" id="133901"/>
    <lineage>
        <taxon>Eukaryota</taxon>
        <taxon>Metazoa</taxon>
        <taxon>Ecdysozoa</taxon>
        <taxon>Arthropoda</taxon>
        <taxon>Hexapoda</taxon>
        <taxon>Insecta</taxon>
        <taxon>Pterygota</taxon>
        <taxon>Neoptera</taxon>
        <taxon>Paraneoptera</taxon>
        <taxon>Thysanoptera</taxon>
        <taxon>Terebrantia</taxon>
        <taxon>Thripoidea</taxon>
        <taxon>Thripidae</taxon>
        <taxon>Frankliniella</taxon>
    </lineage>
</organism>
<dbReference type="InterPro" id="IPR013087">
    <property type="entry name" value="Znf_C2H2_type"/>
</dbReference>
<keyword evidence="4" id="KW-0862">Zinc</keyword>
<dbReference type="GO" id="GO:0008270">
    <property type="term" value="F:zinc ion binding"/>
    <property type="evidence" value="ECO:0007669"/>
    <property type="project" value="UniProtKB-KW"/>
</dbReference>
<keyword evidence="3 7" id="KW-0863">Zinc-finger</keyword>
<dbReference type="AlphaFoldDB" id="A0A6J1SKX7"/>
<proteinExistence type="inferred from homology"/>
<feature type="domain" description="C2H2-type" evidence="8">
    <location>
        <begin position="297"/>
        <end position="324"/>
    </location>
</feature>
<evidence type="ECO:0000259" key="8">
    <source>
        <dbReference type="PROSITE" id="PS50157"/>
    </source>
</evidence>
<sequence length="455" mass="50305">MRHAVSASGSAAARRLLTPPVPCPLPLRRPVSACKRIAPFPSVPPRVYDLEKCTPTTTSTITATSNLRFKDVLVLPPFASAFSPYSSRQCDIVQGVTRDRLGRQLRPGRQDAHSDMDPEDTMEAPFLQDVSLSYRHFPEDIDFTMLADMKAPGHYTFLDEPQPQYVYQDYLGTSSTQLMFPQQLVYAQQAPVLTEMFELVEPVLPVVMAPDATTYLTEDELQTSTQEIMRMCLQDSASSDGYGYPPAATTPADATVSSTLDLQTVPAEAEVCTTCFGLFTTKVALRRHVREVHRPRHVCDVCGRGLATPRTLRVHKLRHTGVKPFTCQHCPASFYERSYLRTHERTKHPHPQTEGNQPQTENIKDVLMDVGLQVVHQHGGGEGGGVVFKRAPDGEVVGIVATPRAVVQPATCQGDKDAVDQVAVDHGQSEDGIVLRLVRCKNEDGAWKVINITKF</sequence>
<feature type="domain" description="C2H2-type" evidence="8">
    <location>
        <begin position="325"/>
        <end position="353"/>
    </location>
</feature>
<keyword evidence="2" id="KW-0677">Repeat</keyword>
<evidence type="ECO:0000256" key="6">
    <source>
        <dbReference type="ARBA" id="ARBA00037948"/>
    </source>
</evidence>
<dbReference type="PROSITE" id="PS50157">
    <property type="entry name" value="ZINC_FINGER_C2H2_2"/>
    <property type="match status" value="2"/>
</dbReference>
<dbReference type="PANTHER" id="PTHR24388">
    <property type="entry name" value="ZINC FINGER PROTEIN"/>
    <property type="match status" value="1"/>
</dbReference>
<keyword evidence="9" id="KW-1185">Reference proteome</keyword>
<dbReference type="OrthoDB" id="6077919at2759"/>
<evidence type="ECO:0000256" key="5">
    <source>
        <dbReference type="ARBA" id="ARBA00023242"/>
    </source>
</evidence>
<reference evidence="10" key="1">
    <citation type="submission" date="2025-08" db="UniProtKB">
        <authorList>
            <consortium name="RefSeq"/>
        </authorList>
    </citation>
    <scope>IDENTIFICATION</scope>
    <source>
        <tissue evidence="10">Whole organism</tissue>
    </source>
</reference>
<evidence type="ECO:0000313" key="9">
    <source>
        <dbReference type="Proteomes" id="UP000504606"/>
    </source>
</evidence>
<dbReference type="PROSITE" id="PS00028">
    <property type="entry name" value="ZINC_FINGER_C2H2_1"/>
    <property type="match status" value="2"/>
</dbReference>
<dbReference type="GeneID" id="113207049"/>
<dbReference type="KEGG" id="foc:113207049"/>
<evidence type="ECO:0000256" key="3">
    <source>
        <dbReference type="ARBA" id="ARBA00022771"/>
    </source>
</evidence>
<gene>
    <name evidence="10" type="primary">LOC113207049</name>
</gene>
<dbReference type="Gene3D" id="3.30.160.60">
    <property type="entry name" value="Classic Zinc Finger"/>
    <property type="match status" value="2"/>
</dbReference>
<evidence type="ECO:0000256" key="1">
    <source>
        <dbReference type="ARBA" id="ARBA00022723"/>
    </source>
</evidence>
<dbReference type="GO" id="GO:0000981">
    <property type="term" value="F:DNA-binding transcription factor activity, RNA polymerase II-specific"/>
    <property type="evidence" value="ECO:0007669"/>
    <property type="project" value="TreeGrafter"/>
</dbReference>
<evidence type="ECO:0000256" key="4">
    <source>
        <dbReference type="ARBA" id="ARBA00022833"/>
    </source>
</evidence>
<dbReference type="Pfam" id="PF00096">
    <property type="entry name" value="zf-C2H2"/>
    <property type="match status" value="1"/>
</dbReference>
<dbReference type="SMART" id="SM00355">
    <property type="entry name" value="ZnF_C2H2"/>
    <property type="match status" value="3"/>
</dbReference>
<evidence type="ECO:0000313" key="10">
    <source>
        <dbReference type="RefSeq" id="XP_026279191.1"/>
    </source>
</evidence>
<dbReference type="PANTHER" id="PTHR24388:SF104">
    <property type="entry name" value="AT-RICH BINDING PROTEIN-RELATED"/>
    <property type="match status" value="1"/>
</dbReference>
<dbReference type="InterPro" id="IPR036236">
    <property type="entry name" value="Znf_C2H2_sf"/>
</dbReference>
<name>A0A6J1SKX7_FRAOC</name>
<evidence type="ECO:0000256" key="7">
    <source>
        <dbReference type="PROSITE-ProRule" id="PRU00042"/>
    </source>
</evidence>